<feature type="region of interest" description="Disordered" evidence="1">
    <location>
        <begin position="50"/>
        <end position="92"/>
    </location>
</feature>
<feature type="domain" description="eCIS core" evidence="2">
    <location>
        <begin position="10"/>
        <end position="75"/>
    </location>
</feature>
<dbReference type="InterPro" id="IPR025295">
    <property type="entry name" value="eCIS_core_dom"/>
</dbReference>
<feature type="compositionally biased region" description="Polar residues" evidence="1">
    <location>
        <begin position="1"/>
        <end position="10"/>
    </location>
</feature>
<dbReference type="Proteomes" id="UP001333710">
    <property type="component" value="Chromosome"/>
</dbReference>
<dbReference type="AlphaFoldDB" id="A0AA48KS10"/>
<dbReference type="RefSeq" id="WP_338292012.1">
    <property type="nucleotide sequence ID" value="NZ_AP027272.1"/>
</dbReference>
<feature type="region of interest" description="Disordered" evidence="1">
    <location>
        <begin position="1"/>
        <end position="25"/>
    </location>
</feature>
<gene>
    <name evidence="3" type="ORF">MACH26_15100</name>
</gene>
<accession>A0AA48KS10</accession>
<feature type="compositionally biased region" description="Polar residues" evidence="1">
    <location>
        <begin position="68"/>
        <end position="92"/>
    </location>
</feature>
<dbReference type="KEGG" id="pmaw:MACH26_15100"/>
<organism evidence="3 4">
    <name type="scientific">Planctobacterium marinum</name>
    <dbReference type="NCBI Taxonomy" id="1631968"/>
    <lineage>
        <taxon>Bacteria</taxon>
        <taxon>Pseudomonadati</taxon>
        <taxon>Pseudomonadota</taxon>
        <taxon>Gammaproteobacteria</taxon>
        <taxon>Alteromonadales</taxon>
        <taxon>Alteromonadaceae</taxon>
        <taxon>Planctobacterium</taxon>
    </lineage>
</organism>
<keyword evidence="4" id="KW-1185">Reference proteome</keyword>
<evidence type="ECO:0000313" key="4">
    <source>
        <dbReference type="Proteomes" id="UP001333710"/>
    </source>
</evidence>
<evidence type="ECO:0000256" key="1">
    <source>
        <dbReference type="SAM" id="MobiDB-lite"/>
    </source>
</evidence>
<proteinExistence type="predicted"/>
<dbReference type="Pfam" id="PF13699">
    <property type="entry name" value="eCIS_core"/>
    <property type="match status" value="1"/>
</dbReference>
<sequence length="92" mass="10169">MNGRNNNTGLPANLRRGMEQSTGHNMADVRVQTNSAQPRQMQAQAYTQGSNLHLSSGQAQHLPHEMTHVQQQRQGRVQATNGAANLQNKGRR</sequence>
<feature type="compositionally biased region" description="Polar residues" evidence="1">
    <location>
        <begin position="50"/>
        <end position="59"/>
    </location>
</feature>
<name>A0AA48KS10_9ALTE</name>
<dbReference type="EMBL" id="AP027272">
    <property type="protein sequence ID" value="BDX05989.1"/>
    <property type="molecule type" value="Genomic_DNA"/>
</dbReference>
<reference evidence="3" key="1">
    <citation type="submission" date="2023-01" db="EMBL/GenBank/DDBJ databases">
        <title>Complete genome sequence of Planctobacterium marinum strain Dej080120_11.</title>
        <authorList>
            <person name="Ueki S."/>
            <person name="Maruyama F."/>
        </authorList>
    </citation>
    <scope>NUCLEOTIDE SEQUENCE</scope>
    <source>
        <strain evidence="3">Dej080120_11</strain>
    </source>
</reference>
<protein>
    <recommendedName>
        <fullName evidence="2">eCIS core domain-containing protein</fullName>
    </recommendedName>
</protein>
<evidence type="ECO:0000259" key="2">
    <source>
        <dbReference type="Pfam" id="PF13699"/>
    </source>
</evidence>
<evidence type="ECO:0000313" key="3">
    <source>
        <dbReference type="EMBL" id="BDX05989.1"/>
    </source>
</evidence>